<accession>A0A387BBS0</accession>
<dbReference type="EMBL" id="CP032630">
    <property type="protein sequence ID" value="AYF99158.1"/>
    <property type="molecule type" value="Genomic_DNA"/>
</dbReference>
<dbReference type="GO" id="GO:0022857">
    <property type="term" value="F:transmembrane transporter activity"/>
    <property type="evidence" value="ECO:0007669"/>
    <property type="project" value="InterPro"/>
</dbReference>
<name>A0A387BBS0_9MICO</name>
<gene>
    <name evidence="11" type="ORF">D7I47_13440</name>
</gene>
<evidence type="ECO:0000256" key="6">
    <source>
        <dbReference type="ARBA" id="ARBA00022989"/>
    </source>
</evidence>
<evidence type="ECO:0000256" key="1">
    <source>
        <dbReference type="ARBA" id="ARBA00004651"/>
    </source>
</evidence>
<keyword evidence="7 9" id="KW-0472">Membrane</keyword>
<dbReference type="Pfam" id="PF07690">
    <property type="entry name" value="MFS_1"/>
    <property type="match status" value="1"/>
</dbReference>
<feature type="transmembrane region" description="Helical" evidence="9">
    <location>
        <begin position="182"/>
        <end position="203"/>
    </location>
</feature>
<evidence type="ECO:0000256" key="4">
    <source>
        <dbReference type="ARBA" id="ARBA00022475"/>
    </source>
</evidence>
<feature type="transmembrane region" description="Helical" evidence="9">
    <location>
        <begin position="119"/>
        <end position="138"/>
    </location>
</feature>
<feature type="transmembrane region" description="Helical" evidence="9">
    <location>
        <begin position="209"/>
        <end position="229"/>
    </location>
</feature>
<evidence type="ECO:0000256" key="2">
    <source>
        <dbReference type="ARBA" id="ARBA00008537"/>
    </source>
</evidence>
<reference evidence="12" key="1">
    <citation type="submission" date="2018-09" db="EMBL/GenBank/DDBJ databases">
        <title>Genome sequencing of strain 2DFWR-13.</title>
        <authorList>
            <person name="Heo J."/>
            <person name="Kim S.-J."/>
            <person name="Kwon S.-W."/>
        </authorList>
    </citation>
    <scope>NUCLEOTIDE SEQUENCE [LARGE SCALE GENOMIC DNA]</scope>
    <source>
        <strain evidence="12">2DFWR-13</strain>
    </source>
</reference>
<dbReference type="Proteomes" id="UP000278886">
    <property type="component" value="Chromosome"/>
</dbReference>
<sequence>MSVVRCNVDAVHIPYVPGRRTPTTTPTGGTVTDNALQNTAGAPDPAVARRNRVAIVLLLAAVFVVFLNETTMSVAVPEIMEDLRITPSQGQWLTTAFALTLAVVIPVTGFLLERLNTRPVFITAMSLFSLGTLIAATAPGFGPLVAGRVVQAMGTGIMMPLLMTTVLTLVPLSDRGRIMGRISIVMSVAPAIGPAVSGLILQFSAWRGLFWVMLPIALVMLGIGIARVPNVSEPRKVPLDVLSVVLSAFGFSGVVFGLSNLGLAAEGKAMMPSWIPLVIGGVALALFILRQLRLQRRDAALLDLRTFRSRSFTVSILFFVILMAVLFGVVILLPIYLERGLAIDTLVIGLTLLPGGLLMGLMGPFVGRVYDRLGPAPLVIPGSIVMSAAIWAMTFFDAHTQVWFVLVTHIVLSLGLGLLFTPIFTTATSALPPHLYSHGSATIGTVQQVAGAAGTAAFIALLAIGTSAAGASTPEAATPEELIAGVHWAFLGGALLSPLAIVAAFFVRKPVQPELSDAELEAVAHH</sequence>
<dbReference type="InterPro" id="IPR036259">
    <property type="entry name" value="MFS_trans_sf"/>
</dbReference>
<feature type="compositionally biased region" description="Low complexity" evidence="8">
    <location>
        <begin position="17"/>
        <end position="32"/>
    </location>
</feature>
<feature type="transmembrane region" description="Helical" evidence="9">
    <location>
        <begin position="343"/>
        <end position="366"/>
    </location>
</feature>
<evidence type="ECO:0000313" key="11">
    <source>
        <dbReference type="EMBL" id="AYF99158.1"/>
    </source>
</evidence>
<dbReference type="PANTHER" id="PTHR42718">
    <property type="entry name" value="MAJOR FACILITATOR SUPERFAMILY MULTIDRUG TRANSPORTER MFSC"/>
    <property type="match status" value="1"/>
</dbReference>
<feature type="region of interest" description="Disordered" evidence="8">
    <location>
        <begin position="17"/>
        <end position="42"/>
    </location>
</feature>
<comment type="subcellular location">
    <subcellularLocation>
        <location evidence="1">Cell membrane</location>
        <topology evidence="1">Multi-pass membrane protein</topology>
    </subcellularLocation>
</comment>
<evidence type="ECO:0000256" key="8">
    <source>
        <dbReference type="SAM" id="MobiDB-lite"/>
    </source>
</evidence>
<evidence type="ECO:0000256" key="9">
    <source>
        <dbReference type="SAM" id="Phobius"/>
    </source>
</evidence>
<feature type="transmembrane region" description="Helical" evidence="9">
    <location>
        <begin position="449"/>
        <end position="470"/>
    </location>
</feature>
<dbReference type="AlphaFoldDB" id="A0A387BBS0"/>
<comment type="similarity">
    <text evidence="2">Belongs to the major facilitator superfamily. EmrB family.</text>
</comment>
<dbReference type="PROSITE" id="PS50850">
    <property type="entry name" value="MFS"/>
    <property type="match status" value="1"/>
</dbReference>
<keyword evidence="3" id="KW-0813">Transport</keyword>
<keyword evidence="5 9" id="KW-0812">Transmembrane</keyword>
<dbReference type="InterPro" id="IPR020846">
    <property type="entry name" value="MFS_dom"/>
</dbReference>
<evidence type="ECO:0000313" key="12">
    <source>
        <dbReference type="Proteomes" id="UP000278886"/>
    </source>
</evidence>
<dbReference type="CDD" id="cd17503">
    <property type="entry name" value="MFS_LmrB_MDR_like"/>
    <property type="match status" value="1"/>
</dbReference>
<dbReference type="OrthoDB" id="9812221at2"/>
<evidence type="ECO:0000256" key="7">
    <source>
        <dbReference type="ARBA" id="ARBA00023136"/>
    </source>
</evidence>
<evidence type="ECO:0000259" key="10">
    <source>
        <dbReference type="PROSITE" id="PS50850"/>
    </source>
</evidence>
<dbReference type="Gene3D" id="1.20.1720.10">
    <property type="entry name" value="Multidrug resistance protein D"/>
    <property type="match status" value="1"/>
</dbReference>
<feature type="transmembrane region" description="Helical" evidence="9">
    <location>
        <begin position="482"/>
        <end position="507"/>
    </location>
</feature>
<feature type="transmembrane region" description="Helical" evidence="9">
    <location>
        <begin position="241"/>
        <end position="261"/>
    </location>
</feature>
<feature type="transmembrane region" description="Helical" evidence="9">
    <location>
        <begin position="402"/>
        <end position="428"/>
    </location>
</feature>
<feature type="transmembrane region" description="Helical" evidence="9">
    <location>
        <begin position="150"/>
        <end position="170"/>
    </location>
</feature>
<feature type="transmembrane region" description="Helical" evidence="9">
    <location>
        <begin position="378"/>
        <end position="396"/>
    </location>
</feature>
<feature type="transmembrane region" description="Helical" evidence="9">
    <location>
        <begin position="53"/>
        <end position="72"/>
    </location>
</feature>
<evidence type="ECO:0000256" key="3">
    <source>
        <dbReference type="ARBA" id="ARBA00022448"/>
    </source>
</evidence>
<proteinExistence type="inferred from homology"/>
<keyword evidence="6 9" id="KW-1133">Transmembrane helix</keyword>
<dbReference type="KEGG" id="lyd:D7I47_13440"/>
<dbReference type="PRINTS" id="PR01036">
    <property type="entry name" value="TCRTETB"/>
</dbReference>
<dbReference type="NCBIfam" id="TIGR00711">
    <property type="entry name" value="efflux_EmrB"/>
    <property type="match status" value="1"/>
</dbReference>
<protein>
    <submittedName>
        <fullName evidence="11">DHA2 family efflux MFS transporter permease subunit</fullName>
    </submittedName>
</protein>
<dbReference type="SUPFAM" id="SSF103473">
    <property type="entry name" value="MFS general substrate transporter"/>
    <property type="match status" value="1"/>
</dbReference>
<keyword evidence="4" id="KW-1003">Cell membrane</keyword>
<feature type="transmembrane region" description="Helical" evidence="9">
    <location>
        <begin position="312"/>
        <end position="337"/>
    </location>
</feature>
<feature type="transmembrane region" description="Helical" evidence="9">
    <location>
        <begin position="273"/>
        <end position="292"/>
    </location>
</feature>
<feature type="transmembrane region" description="Helical" evidence="9">
    <location>
        <begin position="92"/>
        <end position="112"/>
    </location>
</feature>
<dbReference type="InterPro" id="IPR011701">
    <property type="entry name" value="MFS"/>
</dbReference>
<dbReference type="PANTHER" id="PTHR42718:SF9">
    <property type="entry name" value="MAJOR FACILITATOR SUPERFAMILY MULTIDRUG TRANSPORTER MFSC"/>
    <property type="match status" value="1"/>
</dbReference>
<evidence type="ECO:0000256" key="5">
    <source>
        <dbReference type="ARBA" id="ARBA00022692"/>
    </source>
</evidence>
<keyword evidence="12" id="KW-1185">Reference proteome</keyword>
<dbReference type="GO" id="GO:0005886">
    <property type="term" value="C:plasma membrane"/>
    <property type="evidence" value="ECO:0007669"/>
    <property type="project" value="UniProtKB-SubCell"/>
</dbReference>
<dbReference type="Gene3D" id="1.20.1250.20">
    <property type="entry name" value="MFS general substrate transporter like domains"/>
    <property type="match status" value="1"/>
</dbReference>
<feature type="domain" description="Major facilitator superfamily (MFS) profile" evidence="10">
    <location>
        <begin position="54"/>
        <end position="512"/>
    </location>
</feature>
<dbReference type="InterPro" id="IPR004638">
    <property type="entry name" value="EmrB-like"/>
</dbReference>
<organism evidence="11 12">
    <name type="scientific">Protaetiibacter intestinalis</name>
    <dbReference type="NCBI Taxonomy" id="2419774"/>
    <lineage>
        <taxon>Bacteria</taxon>
        <taxon>Bacillati</taxon>
        <taxon>Actinomycetota</taxon>
        <taxon>Actinomycetes</taxon>
        <taxon>Micrococcales</taxon>
        <taxon>Microbacteriaceae</taxon>
        <taxon>Protaetiibacter</taxon>
    </lineage>
</organism>